<dbReference type="AlphaFoldDB" id="A0A3B1BLP5"/>
<feature type="domain" description="AAA+ ATPase" evidence="1">
    <location>
        <begin position="17"/>
        <end position="141"/>
    </location>
</feature>
<dbReference type="EMBL" id="UOFX01000085">
    <property type="protein sequence ID" value="VAX11490.1"/>
    <property type="molecule type" value="Genomic_DNA"/>
</dbReference>
<proteinExistence type="predicted"/>
<gene>
    <name evidence="2" type="ORF">MNBD_GAMMA26-2547</name>
</gene>
<evidence type="ECO:0000259" key="1">
    <source>
        <dbReference type="SMART" id="SM00382"/>
    </source>
</evidence>
<name>A0A3B1BLP5_9ZZZZ</name>
<dbReference type="PANTHER" id="PTHR33295">
    <property type="entry name" value="ATPASE"/>
    <property type="match status" value="1"/>
</dbReference>
<dbReference type="InterPro" id="IPR003593">
    <property type="entry name" value="AAA+_ATPase"/>
</dbReference>
<protein>
    <submittedName>
        <fullName evidence="2">Predicted ATPase (AAA+ superfamily)</fullName>
    </submittedName>
</protein>
<organism evidence="2">
    <name type="scientific">hydrothermal vent metagenome</name>
    <dbReference type="NCBI Taxonomy" id="652676"/>
    <lineage>
        <taxon>unclassified sequences</taxon>
        <taxon>metagenomes</taxon>
        <taxon>ecological metagenomes</taxon>
    </lineage>
</organism>
<dbReference type="InterPro" id="IPR025420">
    <property type="entry name" value="DUF4143"/>
</dbReference>
<accession>A0A3B1BLP5</accession>
<reference evidence="2" key="1">
    <citation type="submission" date="2018-06" db="EMBL/GenBank/DDBJ databases">
        <authorList>
            <person name="Zhirakovskaya E."/>
        </authorList>
    </citation>
    <scope>NUCLEOTIDE SEQUENCE</scope>
</reference>
<dbReference type="SMART" id="SM00382">
    <property type="entry name" value="AAA"/>
    <property type="match status" value="1"/>
</dbReference>
<dbReference type="Pfam" id="PF13173">
    <property type="entry name" value="AAA_14"/>
    <property type="match status" value="1"/>
</dbReference>
<dbReference type="Pfam" id="PF13635">
    <property type="entry name" value="DUF4143"/>
    <property type="match status" value="1"/>
</dbReference>
<dbReference type="Gene3D" id="3.40.50.300">
    <property type="entry name" value="P-loop containing nucleotide triphosphate hydrolases"/>
    <property type="match status" value="1"/>
</dbReference>
<dbReference type="SUPFAM" id="SSF52540">
    <property type="entry name" value="P-loop containing nucleoside triphosphate hydrolases"/>
    <property type="match status" value="1"/>
</dbReference>
<sequence length="464" mass="52299">MQRQQLQFLKRWLLNKNRKPLIIRGARQVGKSTLVELFSEQQQRTLLTANLERYPELADTFASNDPEQILQQIEALPRMPTVNRQALLFLDEIQAAPEAIPSLRYFYEDRPQLPVVCAGSLLEFILSGHKFSMPVGRVQYLHMGPMTFTEFLLALGEERLHSVVAEYLPGDEIGAIVHKRLLQLLRSYYFVGGMPEAVAAFAESRSYQPVSDIHNSIIETYREDFPKYGGTRDLNRMLNVFNFAARNVGIKVKYSNILRQEQSATLKKDLELLCMARVIARVIHSHCSGLPLQANLEEKVYKLLFLDVGLMNAICGLNWRTMSQLDEMRLVNEGAIAEQFIGQHLQALLAESPNRELTYWLREGRSANAELDYVIALEGNIIPIEVKAGATGSLKSLHQFMGEKSAPLAVRFDASEPNVSTVNAVINTGNQRKEVNYRLISLPLYLVERLGAVVSGLENQGVSG</sequence>
<dbReference type="InterPro" id="IPR041682">
    <property type="entry name" value="AAA_14"/>
</dbReference>
<dbReference type="InterPro" id="IPR027417">
    <property type="entry name" value="P-loop_NTPase"/>
</dbReference>
<evidence type="ECO:0000313" key="2">
    <source>
        <dbReference type="EMBL" id="VAX11490.1"/>
    </source>
</evidence>
<dbReference type="PANTHER" id="PTHR33295:SF7">
    <property type="entry name" value="ATPASE"/>
    <property type="match status" value="1"/>
</dbReference>